<dbReference type="KEGG" id="naf:GQ61_07995"/>
<keyword evidence="2" id="KW-1185">Reference proteome</keyword>
<dbReference type="AlphaFoldDB" id="A0A1W6N671"/>
<dbReference type="STRING" id="1414854.GQ61_07995"/>
<protein>
    <submittedName>
        <fullName evidence="1">Uncharacterized protein</fullName>
    </submittedName>
</protein>
<accession>A0A1W6N671</accession>
<reference evidence="1 2" key="1">
    <citation type="submission" date="2014-06" db="EMBL/GenBank/DDBJ databases">
        <title>The genome of the endonuclear symbiont Nucleicultrix amoebiphila.</title>
        <authorList>
            <person name="Schulz F."/>
            <person name="Horn M."/>
        </authorList>
    </citation>
    <scope>NUCLEOTIDE SEQUENCE [LARGE SCALE GENOMIC DNA]</scope>
    <source>
        <strain evidence="1 2">FS5</strain>
    </source>
</reference>
<evidence type="ECO:0000313" key="1">
    <source>
        <dbReference type="EMBL" id="ARN85236.1"/>
    </source>
</evidence>
<organism evidence="1 2">
    <name type="scientific">Candidatus Nucleicultrix amoebiphila FS5</name>
    <dbReference type="NCBI Taxonomy" id="1414854"/>
    <lineage>
        <taxon>Bacteria</taxon>
        <taxon>Pseudomonadati</taxon>
        <taxon>Pseudomonadota</taxon>
        <taxon>Alphaproteobacteria</taxon>
        <taxon>Holosporales</taxon>
        <taxon>Candidatus Nucleicultricaceae</taxon>
        <taxon>Candidatus Nucleicultrix</taxon>
    </lineage>
</organism>
<evidence type="ECO:0000313" key="2">
    <source>
        <dbReference type="Proteomes" id="UP000237351"/>
    </source>
</evidence>
<proteinExistence type="predicted"/>
<dbReference type="EMBL" id="CP008743">
    <property type="protein sequence ID" value="ARN85236.1"/>
    <property type="molecule type" value="Genomic_DNA"/>
</dbReference>
<sequence>MSCVSFFSRIVVVILLTWSPILLASETLFGLNDVQEFLKTKTSSMGHKVRLVQDGDQDKIVSFAKNKAYKAGIPDDPKAWTENLLVRQSKLNYFTALVFEDVDSEISGIMGLGIMPVLTGYKAEEHKDILELFVNLGVLKKKEVSGPLSEENLEREGNRGFTSLLPIIVHPETQSKPGERHKGKVQRMADLYDFIVQTSLKYVDFLASNKHSHPRDNSDPYMMLALVDTQHPLNPYLTDFNFSLLEKKGFQEFYHKQRTVASLSLEDARIELSKLK</sequence>
<dbReference type="RefSeq" id="WP_085784781.1">
    <property type="nucleotide sequence ID" value="NZ_CP008743.1"/>
</dbReference>
<dbReference type="Proteomes" id="UP000237351">
    <property type="component" value="Chromosome"/>
</dbReference>
<name>A0A1W6N671_9PROT</name>
<gene>
    <name evidence="1" type="ORF">GQ61_07995</name>
</gene>